<feature type="region of interest" description="Disordered" evidence="2">
    <location>
        <begin position="35"/>
        <end position="92"/>
    </location>
</feature>
<feature type="compositionally biased region" description="Polar residues" evidence="2">
    <location>
        <begin position="76"/>
        <end position="92"/>
    </location>
</feature>
<accession>A0A0D2G2W9</accession>
<feature type="compositionally biased region" description="Low complexity" evidence="2">
    <location>
        <begin position="39"/>
        <end position="64"/>
    </location>
</feature>
<dbReference type="HOGENOM" id="CLU_105923_0_0_1"/>
<keyword evidence="4" id="KW-1185">Reference proteome</keyword>
<evidence type="ECO:0000313" key="4">
    <source>
        <dbReference type="Proteomes" id="UP000054266"/>
    </source>
</evidence>
<name>A0A0D2G2W9_9EURO</name>
<reference evidence="3 4" key="1">
    <citation type="submission" date="2015-01" db="EMBL/GenBank/DDBJ databases">
        <title>The Genome Sequence of Capronia semiimmersa CBS27337.</title>
        <authorList>
            <consortium name="The Broad Institute Genomics Platform"/>
            <person name="Cuomo C."/>
            <person name="de Hoog S."/>
            <person name="Gorbushina A."/>
            <person name="Stielow B."/>
            <person name="Teixiera M."/>
            <person name="Abouelleil A."/>
            <person name="Chapman S.B."/>
            <person name="Priest M."/>
            <person name="Young S.K."/>
            <person name="Wortman J."/>
            <person name="Nusbaum C."/>
            <person name="Birren B."/>
        </authorList>
    </citation>
    <scope>NUCLEOTIDE SEQUENCE [LARGE SCALE GENOMIC DNA]</scope>
    <source>
        <strain evidence="3 4">CBS 27337</strain>
    </source>
</reference>
<dbReference type="AlphaFoldDB" id="A0A0D2G2W9"/>
<dbReference type="Proteomes" id="UP000054266">
    <property type="component" value="Unassembled WGS sequence"/>
</dbReference>
<dbReference type="EMBL" id="KN846959">
    <property type="protein sequence ID" value="KIW66439.1"/>
    <property type="molecule type" value="Genomic_DNA"/>
</dbReference>
<evidence type="ECO:0000256" key="2">
    <source>
        <dbReference type="SAM" id="MobiDB-lite"/>
    </source>
</evidence>
<keyword evidence="1" id="KW-0175">Coiled coil</keyword>
<evidence type="ECO:0000256" key="1">
    <source>
        <dbReference type="SAM" id="Coils"/>
    </source>
</evidence>
<feature type="coiled-coil region" evidence="1">
    <location>
        <begin position="114"/>
        <end position="155"/>
    </location>
</feature>
<sequence>MASFERNTSSSPSHFRLVNTDDLCETCAALVSSVDRGHNTSSQGAPQSSSSSSNSSNNNNNSTGNGNGNGDNGTNEPSISTPQSSEISEPSSNIVARAAAPVPTTDDIIQLIMISELRDAEEKLEREGAKLEREGTKLEREVADLEAARRAFEHERRGVLASMRNAREALRTATDDYWQNTHSLSVAMTAFRREKHEFETEKAAVEEARQALNLEREAFEAERQAAEVEEGGATGKGRRKRKLWRRVAGWLGRR</sequence>
<protein>
    <submittedName>
        <fullName evidence="3">Uncharacterized protein</fullName>
    </submittedName>
</protein>
<proteinExistence type="predicted"/>
<gene>
    <name evidence="3" type="ORF">PV04_05774</name>
</gene>
<evidence type="ECO:0000313" key="3">
    <source>
        <dbReference type="EMBL" id="KIW66439.1"/>
    </source>
</evidence>
<feature type="coiled-coil region" evidence="1">
    <location>
        <begin position="188"/>
        <end position="231"/>
    </location>
</feature>
<organism evidence="3 4">
    <name type="scientific">Phialophora macrospora</name>
    <dbReference type="NCBI Taxonomy" id="1851006"/>
    <lineage>
        <taxon>Eukaryota</taxon>
        <taxon>Fungi</taxon>
        <taxon>Dikarya</taxon>
        <taxon>Ascomycota</taxon>
        <taxon>Pezizomycotina</taxon>
        <taxon>Eurotiomycetes</taxon>
        <taxon>Chaetothyriomycetidae</taxon>
        <taxon>Chaetothyriales</taxon>
        <taxon>Herpotrichiellaceae</taxon>
        <taxon>Phialophora</taxon>
    </lineage>
</organism>